<dbReference type="GO" id="GO:0005886">
    <property type="term" value="C:plasma membrane"/>
    <property type="evidence" value="ECO:0007669"/>
    <property type="project" value="TreeGrafter"/>
</dbReference>
<organism evidence="10 11">
    <name type="scientific">Mucilaginibacter glaciei</name>
    <dbReference type="NCBI Taxonomy" id="2772109"/>
    <lineage>
        <taxon>Bacteria</taxon>
        <taxon>Pseudomonadati</taxon>
        <taxon>Bacteroidota</taxon>
        <taxon>Sphingobacteriia</taxon>
        <taxon>Sphingobacteriales</taxon>
        <taxon>Sphingobacteriaceae</taxon>
        <taxon>Mucilaginibacter</taxon>
    </lineage>
</organism>
<keyword evidence="8" id="KW-0472">Membrane</keyword>
<dbReference type="SUPFAM" id="SSF55874">
    <property type="entry name" value="ATPase domain of HSP90 chaperone/DNA topoisomerase II/histidine kinase"/>
    <property type="match status" value="1"/>
</dbReference>
<keyword evidence="11" id="KW-1185">Reference proteome</keyword>
<protein>
    <recommendedName>
        <fullName evidence="2">histidine kinase</fullName>
        <ecNumber evidence="2">2.7.13.3</ecNumber>
    </recommendedName>
</protein>
<dbReference type="InterPro" id="IPR050428">
    <property type="entry name" value="TCS_sensor_his_kinase"/>
</dbReference>
<evidence type="ECO:0000256" key="3">
    <source>
        <dbReference type="ARBA" id="ARBA00022553"/>
    </source>
</evidence>
<dbReference type="PANTHER" id="PTHR45436:SF5">
    <property type="entry name" value="SENSOR HISTIDINE KINASE TRCS"/>
    <property type="match status" value="1"/>
</dbReference>
<dbReference type="Pfam" id="PF00512">
    <property type="entry name" value="HisKA"/>
    <property type="match status" value="1"/>
</dbReference>
<keyword evidence="6 10" id="KW-0418">Kinase</keyword>
<dbReference type="SUPFAM" id="SSF47384">
    <property type="entry name" value="Homodimeric domain of signal transducing histidine kinase"/>
    <property type="match status" value="1"/>
</dbReference>
<dbReference type="RefSeq" id="WP_191160358.1">
    <property type="nucleotide sequence ID" value="NZ_JACWMX010000001.1"/>
</dbReference>
<evidence type="ECO:0000256" key="8">
    <source>
        <dbReference type="SAM" id="Phobius"/>
    </source>
</evidence>
<dbReference type="GO" id="GO:0000155">
    <property type="term" value="F:phosphorelay sensor kinase activity"/>
    <property type="evidence" value="ECO:0007669"/>
    <property type="project" value="InterPro"/>
</dbReference>
<dbReference type="Gene3D" id="1.10.287.130">
    <property type="match status" value="1"/>
</dbReference>
<evidence type="ECO:0000256" key="5">
    <source>
        <dbReference type="ARBA" id="ARBA00022692"/>
    </source>
</evidence>
<dbReference type="EC" id="2.7.13.3" evidence="2"/>
<dbReference type="CDD" id="cd00082">
    <property type="entry name" value="HisKA"/>
    <property type="match status" value="1"/>
</dbReference>
<dbReference type="InterPro" id="IPR005467">
    <property type="entry name" value="His_kinase_dom"/>
</dbReference>
<evidence type="ECO:0000313" key="10">
    <source>
        <dbReference type="EMBL" id="MBD1391943.1"/>
    </source>
</evidence>
<dbReference type="InterPro" id="IPR036097">
    <property type="entry name" value="HisK_dim/P_sf"/>
</dbReference>
<keyword evidence="4" id="KW-0808">Transferase</keyword>
<evidence type="ECO:0000256" key="6">
    <source>
        <dbReference type="ARBA" id="ARBA00022777"/>
    </source>
</evidence>
<feature type="transmembrane region" description="Helical" evidence="8">
    <location>
        <begin position="135"/>
        <end position="158"/>
    </location>
</feature>
<dbReference type="Proteomes" id="UP000619078">
    <property type="component" value="Unassembled WGS sequence"/>
</dbReference>
<keyword evidence="7 8" id="KW-1133">Transmembrane helix</keyword>
<comment type="catalytic activity">
    <reaction evidence="1">
        <text>ATP + protein L-histidine = ADP + protein N-phospho-L-histidine.</text>
        <dbReference type="EC" id="2.7.13.3"/>
    </reaction>
</comment>
<dbReference type="SMART" id="SM00388">
    <property type="entry name" value="HisKA"/>
    <property type="match status" value="1"/>
</dbReference>
<dbReference type="Pfam" id="PF02518">
    <property type="entry name" value="HATPase_c"/>
    <property type="match status" value="1"/>
</dbReference>
<reference evidence="10" key="1">
    <citation type="submission" date="2020-09" db="EMBL/GenBank/DDBJ databases">
        <title>Novel species of Mucilaginibacter isolated from a glacier on the Tibetan Plateau.</title>
        <authorList>
            <person name="Liu Q."/>
            <person name="Xin Y.-H."/>
        </authorList>
    </citation>
    <scope>NUCLEOTIDE SEQUENCE</scope>
    <source>
        <strain evidence="10">ZB1P21</strain>
    </source>
</reference>
<evidence type="ECO:0000313" key="11">
    <source>
        <dbReference type="Proteomes" id="UP000619078"/>
    </source>
</evidence>
<dbReference type="EMBL" id="JACWMX010000001">
    <property type="protein sequence ID" value="MBD1391943.1"/>
    <property type="molecule type" value="Genomic_DNA"/>
</dbReference>
<dbReference type="InterPro" id="IPR003594">
    <property type="entry name" value="HATPase_dom"/>
</dbReference>
<name>A0A926S0F0_9SPHI</name>
<feature type="domain" description="Histidine kinase" evidence="9">
    <location>
        <begin position="216"/>
        <end position="393"/>
    </location>
</feature>
<evidence type="ECO:0000259" key="9">
    <source>
        <dbReference type="PROSITE" id="PS50109"/>
    </source>
</evidence>
<dbReference type="SMART" id="SM00387">
    <property type="entry name" value="HATPase_c"/>
    <property type="match status" value="1"/>
</dbReference>
<dbReference type="AlphaFoldDB" id="A0A926S0F0"/>
<accession>A0A926S0F0</accession>
<evidence type="ECO:0000256" key="2">
    <source>
        <dbReference type="ARBA" id="ARBA00012438"/>
    </source>
</evidence>
<dbReference type="PANTHER" id="PTHR45436">
    <property type="entry name" value="SENSOR HISTIDINE KINASE YKOH"/>
    <property type="match status" value="1"/>
</dbReference>
<proteinExistence type="predicted"/>
<dbReference type="InterPro" id="IPR003661">
    <property type="entry name" value="HisK_dim/P_dom"/>
</dbReference>
<evidence type="ECO:0000256" key="7">
    <source>
        <dbReference type="ARBA" id="ARBA00022989"/>
    </source>
</evidence>
<feature type="transmembrane region" description="Helical" evidence="8">
    <location>
        <begin position="7"/>
        <end position="27"/>
    </location>
</feature>
<gene>
    <name evidence="10" type="ORF">IDJ76_02410</name>
</gene>
<keyword evidence="3" id="KW-0597">Phosphoprotein</keyword>
<dbReference type="InterPro" id="IPR036890">
    <property type="entry name" value="HATPase_C_sf"/>
</dbReference>
<evidence type="ECO:0000256" key="4">
    <source>
        <dbReference type="ARBA" id="ARBA00022679"/>
    </source>
</evidence>
<dbReference type="PROSITE" id="PS50109">
    <property type="entry name" value="HIS_KIN"/>
    <property type="match status" value="1"/>
</dbReference>
<sequence length="441" mass="50878">MKLIDKLTLWIVGVVFLVTPLSMVISYRSIKDNVRQAEIARLKDVNDKVAMQIKAGQPPHQYMLDRPIEIKVVKSMPAQTTHTSNYNFYNTELKREECKLDVISYYSINNKVYSIYTYNYVTRGADILHGMIQALFWKMLLISILVAISARIISRYLLLPFANALKIIQNFSLRQKEKIELTKTNTEEFKQLNFFLKKMTDIALEDYGRVKEFSENASHEVQTPLAVIRTKLELLTETDIRENQAVLIDDMHNAVEKLVKINRSLLLLTKLDNYEFETNESVKFCTITREALHSFENWIQMKNLSITQKIDKEVHLNIHPVLAEILVTNLVSNAIRYNLEDGQIDIKLTKNALTIKNTGLAPEIEPELLFRRFKKSNQSADSIGLGLSIVRQICNVNKFKVCYTYADNLHILKVKFTDEQPGINKPEPANVFKFEENVALA</sequence>
<keyword evidence="5 8" id="KW-0812">Transmembrane</keyword>
<comment type="caution">
    <text evidence="10">The sequence shown here is derived from an EMBL/GenBank/DDBJ whole genome shotgun (WGS) entry which is preliminary data.</text>
</comment>
<dbReference type="Gene3D" id="3.30.565.10">
    <property type="entry name" value="Histidine kinase-like ATPase, C-terminal domain"/>
    <property type="match status" value="1"/>
</dbReference>
<evidence type="ECO:0000256" key="1">
    <source>
        <dbReference type="ARBA" id="ARBA00000085"/>
    </source>
</evidence>